<reference evidence="1 2" key="1">
    <citation type="submission" date="2017-11" db="EMBL/GenBank/DDBJ databases">
        <title>Bacillus camelliae sp. nov., isolated from pu'er tea.</title>
        <authorList>
            <person name="Niu L."/>
        </authorList>
    </citation>
    <scope>NUCLEOTIDE SEQUENCE [LARGE SCALE GENOMIC DNA]</scope>
    <source>
        <strain evidence="1 2">7578-1</strain>
    </source>
</reference>
<gene>
    <name evidence="1" type="ORF">CWO92_07225</name>
</gene>
<dbReference type="Proteomes" id="UP000233440">
    <property type="component" value="Unassembled WGS sequence"/>
</dbReference>
<dbReference type="Gene3D" id="2.40.30.80">
    <property type="entry name" value="YkvR-like"/>
    <property type="match status" value="1"/>
</dbReference>
<dbReference type="InterPro" id="IPR021596">
    <property type="entry name" value="DUF3219"/>
</dbReference>
<name>A0A2N3LLJ8_9BACI</name>
<dbReference type="AlphaFoldDB" id="A0A2N3LLJ8"/>
<dbReference type="Pfam" id="PF11514">
    <property type="entry name" value="DUF3219"/>
    <property type="match status" value="1"/>
</dbReference>
<dbReference type="EMBL" id="PIQO01000004">
    <property type="protein sequence ID" value="PKR85501.1"/>
    <property type="molecule type" value="Genomic_DNA"/>
</dbReference>
<dbReference type="RefSeq" id="WP_101353551.1">
    <property type="nucleotide sequence ID" value="NZ_PIQO01000004.1"/>
</dbReference>
<dbReference type="OrthoDB" id="2920197at2"/>
<comment type="caution">
    <text evidence="1">The sequence shown here is derived from an EMBL/GenBank/DDBJ whole genome shotgun (WGS) entry which is preliminary data.</text>
</comment>
<organism evidence="1 2">
    <name type="scientific">Heyndrickxia camelliae</name>
    <dbReference type="NCBI Taxonomy" id="1707093"/>
    <lineage>
        <taxon>Bacteria</taxon>
        <taxon>Bacillati</taxon>
        <taxon>Bacillota</taxon>
        <taxon>Bacilli</taxon>
        <taxon>Bacillales</taxon>
        <taxon>Bacillaceae</taxon>
        <taxon>Heyndrickxia</taxon>
    </lineage>
</organism>
<sequence>MVNKIILDDTTIYVEHYEEEYLNGLIKITVDFKVTSEDYHDIAVLLYRETFDIKVPERGLAFRGNIQQYSTSLTNLYKKDQVADYKVTLLEKVNAESR</sequence>
<proteinExistence type="predicted"/>
<evidence type="ECO:0000313" key="2">
    <source>
        <dbReference type="Proteomes" id="UP000233440"/>
    </source>
</evidence>
<accession>A0A2N3LLJ8</accession>
<dbReference type="SUPFAM" id="SSF159173">
    <property type="entry name" value="YkvR-like"/>
    <property type="match status" value="1"/>
</dbReference>
<keyword evidence="2" id="KW-1185">Reference proteome</keyword>
<protein>
    <submittedName>
        <fullName evidence="1">DUF3219 domain-containing protein</fullName>
    </submittedName>
</protein>
<dbReference type="InterPro" id="IPR023105">
    <property type="entry name" value="YkvR-like_sf"/>
</dbReference>
<evidence type="ECO:0000313" key="1">
    <source>
        <dbReference type="EMBL" id="PKR85501.1"/>
    </source>
</evidence>